<name>A0AAE5CCL7_9BACT</name>
<comment type="caution">
    <text evidence="2">The sequence shown here is derived from an EMBL/GenBank/DDBJ whole genome shotgun (WGS) entry which is preliminary data.</text>
</comment>
<proteinExistence type="predicted"/>
<gene>
    <name evidence="2" type="ORF">GWO12_13615</name>
</gene>
<keyword evidence="1" id="KW-0472">Membrane</keyword>
<feature type="transmembrane region" description="Helical" evidence="1">
    <location>
        <begin position="21"/>
        <end position="42"/>
    </location>
</feature>
<evidence type="ECO:0000313" key="3">
    <source>
        <dbReference type="Proteomes" id="UP000702544"/>
    </source>
</evidence>
<organism evidence="2 3">
    <name type="scientific">Candidatus Kutchimonas denitrificans</name>
    <dbReference type="NCBI Taxonomy" id="3056748"/>
    <lineage>
        <taxon>Bacteria</taxon>
        <taxon>Pseudomonadati</taxon>
        <taxon>Gemmatimonadota</taxon>
        <taxon>Gemmatimonadia</taxon>
        <taxon>Candidatus Palauibacterales</taxon>
        <taxon>Candidatus Palauibacteraceae</taxon>
        <taxon>Candidatus Kutchimonas</taxon>
    </lineage>
</organism>
<keyword evidence="1" id="KW-0812">Transmembrane</keyword>
<evidence type="ECO:0000313" key="2">
    <source>
        <dbReference type="EMBL" id="NIR76128.1"/>
    </source>
</evidence>
<evidence type="ECO:0000256" key="1">
    <source>
        <dbReference type="SAM" id="Phobius"/>
    </source>
</evidence>
<dbReference type="Proteomes" id="UP000702544">
    <property type="component" value="Unassembled WGS sequence"/>
</dbReference>
<keyword evidence="1" id="KW-1133">Transmembrane helix</keyword>
<dbReference type="EMBL" id="JAACAK010000113">
    <property type="protein sequence ID" value="NIR76128.1"/>
    <property type="molecule type" value="Genomic_DNA"/>
</dbReference>
<dbReference type="AlphaFoldDB" id="A0AAE5CCL7"/>
<feature type="transmembrane region" description="Helical" evidence="1">
    <location>
        <begin position="116"/>
        <end position="137"/>
    </location>
</feature>
<protein>
    <submittedName>
        <fullName evidence="2">Uncharacterized protein</fullName>
    </submittedName>
</protein>
<reference evidence="2 3" key="1">
    <citation type="submission" date="2020-01" db="EMBL/GenBank/DDBJ databases">
        <title>Genomes assembled from Gulf of Kutch pelagic sediment metagenomes.</title>
        <authorList>
            <person name="Chandrashekar M."/>
            <person name="Mahajan M.S."/>
            <person name="Dave K.J."/>
            <person name="Vatsa P."/>
            <person name="Nathani N.M."/>
        </authorList>
    </citation>
    <scope>NUCLEOTIDE SEQUENCE [LARGE SCALE GENOMIC DNA]</scope>
    <source>
        <strain evidence="2">KS3-K002</strain>
    </source>
</reference>
<feature type="transmembrane region" description="Helical" evidence="1">
    <location>
        <begin position="54"/>
        <end position="73"/>
    </location>
</feature>
<accession>A0AAE5CCL7</accession>
<feature type="transmembrane region" description="Helical" evidence="1">
    <location>
        <begin position="85"/>
        <end position="104"/>
    </location>
</feature>
<sequence>MTLWQRLIAWLDVRPHEVRSVTLLILGAFLVMSFVVLARSIREALYLPAFPVETLPYVMGGVAVLSVPAVGRFSGLLARHPPRQVLMAILLLLATGLAVLLPWVAGPASAGGAEVVAFYLCTAIGTLLLTSGFWVGCSSYRDSSPSRASPGPWRSCRWC</sequence>